<dbReference type="InterPro" id="IPR011990">
    <property type="entry name" value="TPR-like_helical_dom_sf"/>
</dbReference>
<feature type="repeat" description="PPR" evidence="2">
    <location>
        <begin position="274"/>
        <end position="308"/>
    </location>
</feature>
<accession>A0A5P1E0T5</accession>
<evidence type="ECO:0000256" key="1">
    <source>
        <dbReference type="ARBA" id="ARBA00022737"/>
    </source>
</evidence>
<name>A0A5P1E0T5_ASPOF</name>
<dbReference type="InterPro" id="IPR046960">
    <property type="entry name" value="PPR_At4g14850-like_plant"/>
</dbReference>
<dbReference type="Proteomes" id="UP000243459">
    <property type="component" value="Chromosome 10"/>
</dbReference>
<protein>
    <recommendedName>
        <fullName evidence="5">Pentacotripeptide-repeat region of PRORP domain-containing protein</fullName>
    </recommendedName>
</protein>
<dbReference type="PANTHER" id="PTHR47926">
    <property type="entry name" value="PENTATRICOPEPTIDE REPEAT-CONTAINING PROTEIN"/>
    <property type="match status" value="1"/>
</dbReference>
<dbReference type="OMA" id="LFTWEVM"/>
<dbReference type="GO" id="GO:0003723">
    <property type="term" value="F:RNA binding"/>
    <property type="evidence" value="ECO:0007669"/>
    <property type="project" value="InterPro"/>
</dbReference>
<dbReference type="FunFam" id="1.25.40.10:FF:000090">
    <property type="entry name" value="Pentatricopeptide repeat-containing protein, chloroplastic"/>
    <property type="match status" value="1"/>
</dbReference>
<evidence type="ECO:0000313" key="3">
    <source>
        <dbReference type="EMBL" id="ONK56098.1"/>
    </source>
</evidence>
<evidence type="ECO:0000313" key="4">
    <source>
        <dbReference type="Proteomes" id="UP000243459"/>
    </source>
</evidence>
<dbReference type="AlphaFoldDB" id="A0A5P1E0T5"/>
<feature type="repeat" description="PPR" evidence="2">
    <location>
        <begin position="376"/>
        <end position="410"/>
    </location>
</feature>
<feature type="repeat" description="PPR" evidence="2">
    <location>
        <begin position="145"/>
        <end position="179"/>
    </location>
</feature>
<dbReference type="Pfam" id="PF13041">
    <property type="entry name" value="PPR_2"/>
    <property type="match status" value="2"/>
</dbReference>
<sequence length="601" mass="67080">MRPSNPISWARVQEERLIELISRSVRVSQLKRAHARAISTGLAQNNFVAAKLIRTFAQFGSLDHARAVFDEISEPNEFVWTALIRGYSSSHRESLDLYAQMLRDSRVKPLSFTLCSVLKSCGNSAGLGDGVQVHAHAFKFGFGFDSRVQTALVDLYCKCGKLIEARRLFDKMGENGAGDVQLSNTMIAGYIADCDIDSARSIFERMQDRNTFTWVEMITGYVKHGRVDEARKLFHANAVLTGDPVVCTAMITGYAKIGDLLAARSVFDEMGRRDVAAWNAMISVYSNANMYDEGLDLFKLMISSDVEPNRTTVATIVSVCTQTGSPSLANMIQDYVDHHGSRLLNNHTVAALIDLHSKCGDLRRAKDIFDSWRDKDLICYSSMISGLGIHGRGREATRLFDEMIQSGLKPDSICFVSVLTACSHAGMVHEGRRYFESMGTEHRIPATAEHYMCLVDLMGRAGRIGEAYRLIAEEMPFELTRHAGIWGALLSACRTHSNVEVGEKAAEMLLELESENAGNYVLMSNIYAKDRRWEGVARMRAAMRRQGMRKPPGWSWVEAEGGRVRRFLTAEGCDGRLDAMLEVLGWELRDQGYTSSIEEVE</sequence>
<keyword evidence="1" id="KW-0677">Repeat</keyword>
<dbReference type="Gramene" id="ONK56098">
    <property type="protein sequence ID" value="ONK56098"/>
    <property type="gene ID" value="A4U43_C10F4110"/>
</dbReference>
<organism evidence="3 4">
    <name type="scientific">Asparagus officinalis</name>
    <name type="common">Garden asparagus</name>
    <dbReference type="NCBI Taxonomy" id="4686"/>
    <lineage>
        <taxon>Eukaryota</taxon>
        <taxon>Viridiplantae</taxon>
        <taxon>Streptophyta</taxon>
        <taxon>Embryophyta</taxon>
        <taxon>Tracheophyta</taxon>
        <taxon>Spermatophyta</taxon>
        <taxon>Magnoliopsida</taxon>
        <taxon>Liliopsida</taxon>
        <taxon>Asparagales</taxon>
        <taxon>Asparagaceae</taxon>
        <taxon>Asparagoideae</taxon>
        <taxon>Asparagus</taxon>
    </lineage>
</organism>
<keyword evidence="4" id="KW-1185">Reference proteome</keyword>
<dbReference type="GO" id="GO:0009451">
    <property type="term" value="P:RNA modification"/>
    <property type="evidence" value="ECO:0007669"/>
    <property type="project" value="InterPro"/>
</dbReference>
<dbReference type="NCBIfam" id="TIGR00756">
    <property type="entry name" value="PPR"/>
    <property type="match status" value="6"/>
</dbReference>
<dbReference type="PROSITE" id="PS51375">
    <property type="entry name" value="PPR"/>
    <property type="match status" value="4"/>
</dbReference>
<reference evidence="4" key="1">
    <citation type="journal article" date="2017" name="Nat. Commun.">
        <title>The asparagus genome sheds light on the origin and evolution of a young Y chromosome.</title>
        <authorList>
            <person name="Harkess A."/>
            <person name="Zhou J."/>
            <person name="Xu C."/>
            <person name="Bowers J.E."/>
            <person name="Van der Hulst R."/>
            <person name="Ayyampalayam S."/>
            <person name="Mercati F."/>
            <person name="Riccardi P."/>
            <person name="McKain M.R."/>
            <person name="Kakrana A."/>
            <person name="Tang H."/>
            <person name="Ray J."/>
            <person name="Groenendijk J."/>
            <person name="Arikit S."/>
            <person name="Mathioni S.M."/>
            <person name="Nakano M."/>
            <person name="Shan H."/>
            <person name="Telgmann-Rauber A."/>
            <person name="Kanno A."/>
            <person name="Yue Z."/>
            <person name="Chen H."/>
            <person name="Li W."/>
            <person name="Chen Y."/>
            <person name="Xu X."/>
            <person name="Zhang Y."/>
            <person name="Luo S."/>
            <person name="Chen H."/>
            <person name="Gao J."/>
            <person name="Mao Z."/>
            <person name="Pires J.C."/>
            <person name="Luo M."/>
            <person name="Kudrna D."/>
            <person name="Wing R.A."/>
            <person name="Meyers B.C."/>
            <person name="Yi K."/>
            <person name="Kong H."/>
            <person name="Lavrijsen P."/>
            <person name="Sunseri F."/>
            <person name="Falavigna A."/>
            <person name="Ye Y."/>
            <person name="Leebens-Mack J.H."/>
            <person name="Chen G."/>
        </authorList>
    </citation>
    <scope>NUCLEOTIDE SEQUENCE [LARGE SCALE GENOMIC DNA]</scope>
    <source>
        <strain evidence="4">cv. DH0086</strain>
    </source>
</reference>
<dbReference type="EMBL" id="CM007390">
    <property type="protein sequence ID" value="ONK56098.1"/>
    <property type="molecule type" value="Genomic_DNA"/>
</dbReference>
<dbReference type="Pfam" id="PF20431">
    <property type="entry name" value="E_motif"/>
    <property type="match status" value="1"/>
</dbReference>
<gene>
    <name evidence="3" type="ORF">A4U43_C10F4110</name>
</gene>
<dbReference type="Gene3D" id="1.25.40.10">
    <property type="entry name" value="Tetratricopeptide repeat domain"/>
    <property type="match status" value="3"/>
</dbReference>
<dbReference type="PANTHER" id="PTHR47926:SF457">
    <property type="entry name" value="PENTACOTRIPEPTIDE-REPEAT REGION OF PRORP DOMAIN-CONTAINING PROTEIN"/>
    <property type="match status" value="1"/>
</dbReference>
<evidence type="ECO:0008006" key="5">
    <source>
        <dbReference type="Google" id="ProtNLM"/>
    </source>
</evidence>
<dbReference type="Pfam" id="PF01535">
    <property type="entry name" value="PPR"/>
    <property type="match status" value="4"/>
</dbReference>
<dbReference type="InterPro" id="IPR002885">
    <property type="entry name" value="PPR_rpt"/>
</dbReference>
<feature type="repeat" description="PPR" evidence="2">
    <location>
        <begin position="243"/>
        <end position="273"/>
    </location>
</feature>
<proteinExistence type="predicted"/>
<dbReference type="InterPro" id="IPR046848">
    <property type="entry name" value="E_motif"/>
</dbReference>
<evidence type="ECO:0000256" key="2">
    <source>
        <dbReference type="PROSITE-ProRule" id="PRU00708"/>
    </source>
</evidence>